<feature type="non-terminal residue" evidence="2">
    <location>
        <position position="1"/>
    </location>
</feature>
<protein>
    <recommendedName>
        <fullName evidence="1">ATPase dynein-related AAA domain-containing protein</fullName>
    </recommendedName>
</protein>
<dbReference type="PANTHER" id="PTHR45703:SF4">
    <property type="entry name" value="DYNEIN AXONEMAL HEAVY CHAIN 17"/>
    <property type="match status" value="1"/>
</dbReference>
<dbReference type="InterPro" id="IPR011704">
    <property type="entry name" value="ATPase_dyneun-rel_AAA"/>
</dbReference>
<proteinExistence type="predicted"/>
<sequence>VVQLEELLAVRHSVFVVGNAGTGKSQVLKSLYKTYQNMKRRAVWADLNPKAVTNDELFGIINPATREWKDGLFSNIMRELANISHAGPKWIVLDGDIDPMWIESLNTVMDDNK</sequence>
<name>A0ABD0Q236_CIRMR</name>
<comment type="caution">
    <text evidence="2">The sequence shown here is derived from an EMBL/GenBank/DDBJ whole genome shotgun (WGS) entry which is preliminary data.</text>
</comment>
<dbReference type="AlphaFoldDB" id="A0ABD0Q236"/>
<evidence type="ECO:0000259" key="1">
    <source>
        <dbReference type="Pfam" id="PF07728"/>
    </source>
</evidence>
<evidence type="ECO:0000313" key="3">
    <source>
        <dbReference type="Proteomes" id="UP001529510"/>
    </source>
</evidence>
<dbReference type="EMBL" id="JAMKFB020000012">
    <property type="protein sequence ID" value="KAL0180140.1"/>
    <property type="molecule type" value="Genomic_DNA"/>
</dbReference>
<organism evidence="2 3">
    <name type="scientific">Cirrhinus mrigala</name>
    <name type="common">Mrigala</name>
    <dbReference type="NCBI Taxonomy" id="683832"/>
    <lineage>
        <taxon>Eukaryota</taxon>
        <taxon>Metazoa</taxon>
        <taxon>Chordata</taxon>
        <taxon>Craniata</taxon>
        <taxon>Vertebrata</taxon>
        <taxon>Euteleostomi</taxon>
        <taxon>Actinopterygii</taxon>
        <taxon>Neopterygii</taxon>
        <taxon>Teleostei</taxon>
        <taxon>Ostariophysi</taxon>
        <taxon>Cypriniformes</taxon>
        <taxon>Cyprinidae</taxon>
        <taxon>Labeoninae</taxon>
        <taxon>Labeonini</taxon>
        <taxon>Cirrhinus</taxon>
    </lineage>
</organism>
<dbReference type="Gene3D" id="3.40.50.300">
    <property type="entry name" value="P-loop containing nucleotide triphosphate hydrolases"/>
    <property type="match status" value="1"/>
</dbReference>
<dbReference type="InterPro" id="IPR027417">
    <property type="entry name" value="P-loop_NTPase"/>
</dbReference>
<gene>
    <name evidence="2" type="ORF">M9458_025582</name>
</gene>
<evidence type="ECO:0000313" key="2">
    <source>
        <dbReference type="EMBL" id="KAL0180140.1"/>
    </source>
</evidence>
<dbReference type="PANTHER" id="PTHR45703">
    <property type="entry name" value="DYNEIN HEAVY CHAIN"/>
    <property type="match status" value="1"/>
</dbReference>
<feature type="non-terminal residue" evidence="2">
    <location>
        <position position="113"/>
    </location>
</feature>
<accession>A0ABD0Q236</accession>
<dbReference type="InterPro" id="IPR026983">
    <property type="entry name" value="DHC"/>
</dbReference>
<reference evidence="2 3" key="1">
    <citation type="submission" date="2024-05" db="EMBL/GenBank/DDBJ databases">
        <title>Genome sequencing and assembly of Indian major carp, Cirrhinus mrigala (Hamilton, 1822).</title>
        <authorList>
            <person name="Mohindra V."/>
            <person name="Chowdhury L.M."/>
            <person name="Lal K."/>
            <person name="Jena J.K."/>
        </authorList>
    </citation>
    <scope>NUCLEOTIDE SEQUENCE [LARGE SCALE GENOMIC DNA]</scope>
    <source>
        <strain evidence="2">CM1030</strain>
        <tissue evidence="2">Blood</tissue>
    </source>
</reference>
<dbReference type="SUPFAM" id="SSF52540">
    <property type="entry name" value="P-loop containing nucleoside triphosphate hydrolases"/>
    <property type="match status" value="1"/>
</dbReference>
<dbReference type="Pfam" id="PF07728">
    <property type="entry name" value="AAA_5"/>
    <property type="match status" value="1"/>
</dbReference>
<feature type="domain" description="ATPase dynein-related AAA" evidence="1">
    <location>
        <begin position="14"/>
        <end position="113"/>
    </location>
</feature>
<keyword evidence="3" id="KW-1185">Reference proteome</keyword>
<dbReference type="Proteomes" id="UP001529510">
    <property type="component" value="Unassembled WGS sequence"/>
</dbReference>